<dbReference type="InterPro" id="IPR036282">
    <property type="entry name" value="Glutathione-S-Trfase_C_sf"/>
</dbReference>
<evidence type="ECO:0000313" key="2">
    <source>
        <dbReference type="Proteomes" id="UP000001039"/>
    </source>
</evidence>
<dbReference type="EMBL" id="CP000829">
    <property type="protein sequence ID" value="ACI61042.1"/>
    <property type="molecule type" value="Genomic_DNA"/>
</dbReference>
<evidence type="ECO:0008006" key="3">
    <source>
        <dbReference type="Google" id="ProtNLM"/>
    </source>
</evidence>
<sequence>MPFIAKQTLKSQLIPQDNLLADSRFNEIMDYLTGDFPLVFRPMFNPHRYTISQDNQALEKVKQASYKRMGIAMTHLDGLIGESGHVYRDQQTIADAYAYAHGAMVSKNTKILRELSASGSLYGKNGGRFSCSTSA</sequence>
<reference evidence="1 2" key="1">
    <citation type="journal article" date="2008" name="J. Bacteriol.">
        <title>Genome sequence of a nephritogenic and highly transformable M49 strain of Streptococcus pyogenes.</title>
        <authorList>
            <person name="McShan W.M."/>
            <person name="Ferretti J.J."/>
            <person name="Karasawa T."/>
            <person name="Suvorov A.N."/>
            <person name="Lin S."/>
            <person name="Qin B."/>
            <person name="Jia H."/>
            <person name="Kenton S."/>
            <person name="Najar F."/>
            <person name="Wu H."/>
            <person name="Scott J."/>
            <person name="Roe B.A."/>
            <person name="Savic D.J."/>
        </authorList>
    </citation>
    <scope>NUCLEOTIDE SEQUENCE [LARGE SCALE GENOMIC DNA]</scope>
    <source>
        <strain evidence="1 2">NZ131</strain>
    </source>
</reference>
<dbReference type="AlphaFoldDB" id="A0A0H3BWV4"/>
<evidence type="ECO:0000313" key="1">
    <source>
        <dbReference type="EMBL" id="ACI61042.1"/>
    </source>
</evidence>
<accession>A0A0H3BWV4</accession>
<gene>
    <name evidence="1" type="ordered locus">Spy49_0727</name>
</gene>
<proteinExistence type="predicted"/>
<name>A0A0H3BWV4_STRPZ</name>
<protein>
    <recommendedName>
        <fullName evidence="3">Glutathione S-transferase</fullName>
    </recommendedName>
</protein>
<dbReference type="KEGG" id="soz:Spy49_0727"/>
<dbReference type="SUPFAM" id="SSF47616">
    <property type="entry name" value="GST C-terminal domain-like"/>
    <property type="match status" value="1"/>
</dbReference>
<dbReference type="Proteomes" id="UP000001039">
    <property type="component" value="Chromosome"/>
</dbReference>
<dbReference type="Gene3D" id="1.20.1050.10">
    <property type="match status" value="1"/>
</dbReference>
<organism evidence="1 2">
    <name type="scientific">Streptococcus pyogenes serotype M49 (strain NZ131)</name>
    <dbReference type="NCBI Taxonomy" id="471876"/>
    <lineage>
        <taxon>Bacteria</taxon>
        <taxon>Bacillati</taxon>
        <taxon>Bacillota</taxon>
        <taxon>Bacilli</taxon>
        <taxon>Lactobacillales</taxon>
        <taxon>Streptococcaceae</taxon>
        <taxon>Streptococcus</taxon>
    </lineage>
</organism>
<dbReference type="HOGENOM" id="CLU_160743_0_0_9"/>